<reference evidence="2" key="1">
    <citation type="journal article" date="2019" name="Int. J. Syst. Evol. Microbiol.">
        <title>The Global Catalogue of Microorganisms (GCM) 10K type strain sequencing project: providing services to taxonomists for standard genome sequencing and annotation.</title>
        <authorList>
            <consortium name="The Broad Institute Genomics Platform"/>
            <consortium name="The Broad Institute Genome Sequencing Center for Infectious Disease"/>
            <person name="Wu L."/>
            <person name="Ma J."/>
        </authorList>
    </citation>
    <scope>NUCLEOTIDE SEQUENCE [LARGE SCALE GENOMIC DNA]</scope>
    <source>
        <strain evidence="2">JCM 17695</strain>
    </source>
</reference>
<dbReference type="EC" id="3.-.-.-" evidence="1"/>
<dbReference type="PANTHER" id="PTHR43434">
    <property type="entry name" value="PHOSPHOGLYCOLATE PHOSPHATASE"/>
    <property type="match status" value="1"/>
</dbReference>
<dbReference type="SUPFAM" id="SSF56784">
    <property type="entry name" value="HAD-like"/>
    <property type="match status" value="1"/>
</dbReference>
<protein>
    <submittedName>
        <fullName evidence="1">HAD family hydrolase</fullName>
        <ecNumber evidence="1">3.-.-.-</ecNumber>
    </submittedName>
</protein>
<dbReference type="InterPro" id="IPR023214">
    <property type="entry name" value="HAD_sf"/>
</dbReference>
<organism evidence="1 2">
    <name type="scientific">Actinokineospora soli</name>
    <dbReference type="NCBI Taxonomy" id="1048753"/>
    <lineage>
        <taxon>Bacteria</taxon>
        <taxon>Bacillati</taxon>
        <taxon>Actinomycetota</taxon>
        <taxon>Actinomycetes</taxon>
        <taxon>Pseudonocardiales</taxon>
        <taxon>Pseudonocardiaceae</taxon>
        <taxon>Actinokineospora</taxon>
    </lineage>
</organism>
<comment type="caution">
    <text evidence="1">The sequence shown here is derived from an EMBL/GenBank/DDBJ whole genome shotgun (WGS) entry which is preliminary data.</text>
</comment>
<dbReference type="Gene3D" id="3.40.50.1000">
    <property type="entry name" value="HAD superfamily/HAD-like"/>
    <property type="match status" value="1"/>
</dbReference>
<dbReference type="Gene3D" id="1.10.150.240">
    <property type="entry name" value="Putative phosphatase, domain 2"/>
    <property type="match status" value="1"/>
</dbReference>
<dbReference type="Proteomes" id="UP001596512">
    <property type="component" value="Unassembled WGS sequence"/>
</dbReference>
<evidence type="ECO:0000313" key="1">
    <source>
        <dbReference type="EMBL" id="MFC7612713.1"/>
    </source>
</evidence>
<dbReference type="GO" id="GO:0016787">
    <property type="term" value="F:hydrolase activity"/>
    <property type="evidence" value="ECO:0007669"/>
    <property type="project" value="UniProtKB-KW"/>
</dbReference>
<dbReference type="PANTHER" id="PTHR43434:SF20">
    <property type="entry name" value="5'-NUCLEOTIDASE"/>
    <property type="match status" value="1"/>
</dbReference>
<accession>A0ABW2THK5</accession>
<keyword evidence="1" id="KW-0378">Hydrolase</keyword>
<sequence length="190" mass="19791">MTLIDPRPGMLAAMNQLAEESGLALDGAHFAANLGPPLDVVLRGFEAPEERIPGLMARFRAVYPDVVVPNTLAMPGALESLQAARSRGARTLVVTGKFEPNAKLHVEAFGWPVDVVAGGHWAEAKGVVLREHGARVYVGDHEGDVLGAKAAGAIAVAVPTGPCDADSLRAAGADVVLADLTEFPDWLASL</sequence>
<dbReference type="InterPro" id="IPR023198">
    <property type="entry name" value="PGP-like_dom2"/>
</dbReference>
<dbReference type="EMBL" id="JBHTEY010000004">
    <property type="protein sequence ID" value="MFC7612713.1"/>
    <property type="molecule type" value="Genomic_DNA"/>
</dbReference>
<keyword evidence="2" id="KW-1185">Reference proteome</keyword>
<dbReference type="InterPro" id="IPR050155">
    <property type="entry name" value="HAD-like_hydrolase_sf"/>
</dbReference>
<name>A0ABW2THK5_9PSEU</name>
<proteinExistence type="predicted"/>
<gene>
    <name evidence="1" type="ORF">ACFQV2_02730</name>
</gene>
<dbReference type="Pfam" id="PF12710">
    <property type="entry name" value="HAD"/>
    <property type="match status" value="1"/>
</dbReference>
<evidence type="ECO:0000313" key="2">
    <source>
        <dbReference type="Proteomes" id="UP001596512"/>
    </source>
</evidence>
<dbReference type="InterPro" id="IPR036412">
    <property type="entry name" value="HAD-like_sf"/>
</dbReference>